<dbReference type="GO" id="GO:0003688">
    <property type="term" value="F:DNA replication origin binding"/>
    <property type="evidence" value="ECO:0007669"/>
    <property type="project" value="TreeGrafter"/>
</dbReference>
<evidence type="ECO:0000256" key="7">
    <source>
        <dbReference type="ARBA" id="ARBA00023242"/>
    </source>
</evidence>
<evidence type="ECO:0000313" key="12">
    <source>
        <dbReference type="Proteomes" id="UP000660262"/>
    </source>
</evidence>
<feature type="domain" description="MCM10 OB-fold" evidence="10">
    <location>
        <begin position="127"/>
        <end position="268"/>
    </location>
</feature>
<feature type="domain" description="Zinc finger Mcm10/DnaG-type" evidence="9">
    <location>
        <begin position="272"/>
        <end position="314"/>
    </location>
</feature>
<dbReference type="InterPro" id="IPR040184">
    <property type="entry name" value="Mcm10"/>
</dbReference>
<keyword evidence="6" id="KW-0862">Zinc</keyword>
<evidence type="ECO:0000256" key="2">
    <source>
        <dbReference type="ARBA" id="ARBA00009679"/>
    </source>
</evidence>
<dbReference type="GO" id="GO:0008270">
    <property type="term" value="F:zinc ion binding"/>
    <property type="evidence" value="ECO:0007669"/>
    <property type="project" value="UniProtKB-KW"/>
</dbReference>
<dbReference type="InterPro" id="IPR012340">
    <property type="entry name" value="NA-bd_OB-fold"/>
</dbReference>
<dbReference type="Proteomes" id="UP000660262">
    <property type="component" value="Unassembled WGS sequence"/>
</dbReference>
<dbReference type="InterPro" id="IPR055065">
    <property type="entry name" value="OB_MCM10"/>
</dbReference>
<dbReference type="Pfam" id="PF09329">
    <property type="entry name" value="zf-primase"/>
    <property type="match status" value="1"/>
</dbReference>
<gene>
    <name evidence="11" type="ORF">PPROV_000050600</name>
</gene>
<comment type="subcellular location">
    <subcellularLocation>
        <location evidence="1">Nucleus</location>
    </subcellularLocation>
</comment>
<feature type="compositionally biased region" description="Acidic residues" evidence="8">
    <location>
        <begin position="1"/>
        <end position="13"/>
    </location>
</feature>
<comment type="similarity">
    <text evidence="2">Belongs to the MCM10 family.</text>
</comment>
<evidence type="ECO:0000256" key="6">
    <source>
        <dbReference type="ARBA" id="ARBA00022833"/>
    </source>
</evidence>
<evidence type="ECO:0000256" key="1">
    <source>
        <dbReference type="ARBA" id="ARBA00004123"/>
    </source>
</evidence>
<dbReference type="Gene3D" id="2.40.50.140">
    <property type="entry name" value="Nucleic acid-binding proteins"/>
    <property type="match status" value="1"/>
</dbReference>
<dbReference type="OrthoDB" id="273123at2759"/>
<evidence type="ECO:0000313" key="11">
    <source>
        <dbReference type="EMBL" id="GHP01749.1"/>
    </source>
</evidence>
<sequence>MDLDLLDLLDTMDGDEHAPPSSSRKRGHDEENDGAPAPTKPSQQLHTQRQQAQAQQPRALANSRQQVFSSAPKLTKAFGAAAHATTQQQQQHHHQQQGHHRAISSGSALFGVGNGTAPNPSEGYKCRFTGLNIIRPAVASLVVAERLKSMTYIPLRTLADAASSRSTTAKRTVERIENGTTQSYAFIGVCHEAARPTESSSGKAYGRWRLTDLAGNHVTLFVFGDAQRSLRLDVDADGGVYMVQSAKVYRKEPGDSNIAYSVDDASKVTRIGKSRDFGRCKAIRRQDEKRCGMPVNISGCAYCEYHVGQAHKEALKKASSRPEMRLSSALSKGVVGMGPASAATKKPRVPDPTPIPRKVASVKELVAAAAAARLPAAPARAGGLSAGRRLQQHMGLGKRPMPEPVSDRAAKVVRQREAARVEQARAKAKEVLASTKEDASRRRPTATAVAGAVPPKPKTTVLLDDGFLEAAATKVVAKATTTAKAAARPPPAVAAPAPVSDPSAASKQPSFLAAFAGIAPTDGKVTDTMYAATADAEEDADLHRKIGTLETRERAADKLGDVHAQKVGDGWRARFVCVGCGNRIFRVVKELRTAGKVAALKERCQRCGELRWERCSFAAGVGDGIERDLDERVNGKLLARGEEHGRFLKA</sequence>
<feature type="region of interest" description="Disordered" evidence="8">
    <location>
        <begin position="318"/>
        <end position="355"/>
    </location>
</feature>
<feature type="region of interest" description="Disordered" evidence="8">
    <location>
        <begin position="80"/>
        <end position="115"/>
    </location>
</feature>
<dbReference type="EMBL" id="BNJQ01000002">
    <property type="protein sequence ID" value="GHP01749.1"/>
    <property type="molecule type" value="Genomic_DNA"/>
</dbReference>
<feature type="compositionally biased region" description="Basic and acidic residues" evidence="8">
    <location>
        <begin position="432"/>
        <end position="441"/>
    </location>
</feature>
<evidence type="ECO:0000256" key="3">
    <source>
        <dbReference type="ARBA" id="ARBA00022705"/>
    </source>
</evidence>
<evidence type="ECO:0000256" key="8">
    <source>
        <dbReference type="SAM" id="MobiDB-lite"/>
    </source>
</evidence>
<comment type="caution">
    <text evidence="11">The sequence shown here is derived from an EMBL/GenBank/DDBJ whole genome shotgun (WGS) entry which is preliminary data.</text>
</comment>
<proteinExistence type="inferred from homology"/>
<dbReference type="AlphaFoldDB" id="A0A830H885"/>
<feature type="region of interest" description="Disordered" evidence="8">
    <location>
        <begin position="1"/>
        <end position="68"/>
    </location>
</feature>
<keyword evidence="4" id="KW-0479">Metal-binding</keyword>
<evidence type="ECO:0000256" key="5">
    <source>
        <dbReference type="ARBA" id="ARBA00022771"/>
    </source>
</evidence>
<evidence type="ECO:0000259" key="10">
    <source>
        <dbReference type="Pfam" id="PF22379"/>
    </source>
</evidence>
<feature type="compositionally biased region" description="Low complexity" evidence="8">
    <location>
        <begin position="43"/>
        <end position="61"/>
    </location>
</feature>
<dbReference type="Pfam" id="PF22379">
    <property type="entry name" value="OB_MCM10"/>
    <property type="match status" value="1"/>
</dbReference>
<protein>
    <submittedName>
        <fullName evidence="11">Minichromosome maintenance protein</fullName>
    </submittedName>
</protein>
<dbReference type="GO" id="GO:0043596">
    <property type="term" value="C:nuclear replication fork"/>
    <property type="evidence" value="ECO:0007669"/>
    <property type="project" value="TreeGrafter"/>
</dbReference>
<keyword evidence="12" id="KW-1185">Reference proteome</keyword>
<keyword evidence="7" id="KW-0539">Nucleus</keyword>
<feature type="compositionally biased region" description="Low complexity" evidence="8">
    <location>
        <begin position="494"/>
        <end position="503"/>
    </location>
</feature>
<name>A0A830H885_9CHLO</name>
<evidence type="ECO:0000256" key="4">
    <source>
        <dbReference type="ARBA" id="ARBA00022723"/>
    </source>
</evidence>
<feature type="region of interest" description="Disordered" evidence="8">
    <location>
        <begin position="483"/>
        <end position="503"/>
    </location>
</feature>
<feature type="compositionally biased region" description="Low complexity" evidence="8">
    <location>
        <begin position="80"/>
        <end position="90"/>
    </location>
</feature>
<keyword evidence="5" id="KW-0863">Zinc-finger</keyword>
<dbReference type="PANTHER" id="PTHR13454:SF11">
    <property type="entry name" value="PROTEIN MCM10 HOMOLOG"/>
    <property type="match status" value="1"/>
</dbReference>
<dbReference type="GO" id="GO:0006270">
    <property type="term" value="P:DNA replication initiation"/>
    <property type="evidence" value="ECO:0007669"/>
    <property type="project" value="InterPro"/>
</dbReference>
<accession>A0A830H885</accession>
<organism evidence="11 12">
    <name type="scientific">Pycnococcus provasolii</name>
    <dbReference type="NCBI Taxonomy" id="41880"/>
    <lineage>
        <taxon>Eukaryota</taxon>
        <taxon>Viridiplantae</taxon>
        <taxon>Chlorophyta</taxon>
        <taxon>Pseudoscourfieldiophyceae</taxon>
        <taxon>Pseudoscourfieldiales</taxon>
        <taxon>Pycnococcaceae</taxon>
        <taxon>Pycnococcus</taxon>
    </lineage>
</organism>
<dbReference type="InterPro" id="IPR015408">
    <property type="entry name" value="Znf_Mcm10/DnaG"/>
</dbReference>
<feature type="region of interest" description="Disordered" evidence="8">
    <location>
        <begin position="432"/>
        <end position="455"/>
    </location>
</feature>
<reference evidence="11" key="1">
    <citation type="submission" date="2020-10" db="EMBL/GenBank/DDBJ databases">
        <title>Unveiling of a novel bifunctional photoreceptor, Dualchrome1, isolated from a cosmopolitan green alga.</title>
        <authorList>
            <person name="Suzuki S."/>
            <person name="Kawachi M."/>
        </authorList>
    </citation>
    <scope>NUCLEOTIDE SEQUENCE</scope>
    <source>
        <strain evidence="11">NIES 2893</strain>
    </source>
</reference>
<keyword evidence="3" id="KW-0235">DNA replication</keyword>
<evidence type="ECO:0000259" key="9">
    <source>
        <dbReference type="Pfam" id="PF09329"/>
    </source>
</evidence>
<dbReference type="GO" id="GO:0003697">
    <property type="term" value="F:single-stranded DNA binding"/>
    <property type="evidence" value="ECO:0007669"/>
    <property type="project" value="InterPro"/>
</dbReference>
<feature type="compositionally biased region" description="Basic residues" evidence="8">
    <location>
        <begin position="91"/>
        <end position="102"/>
    </location>
</feature>
<dbReference type="PANTHER" id="PTHR13454">
    <property type="entry name" value="PROTEIN MCM10 HOMOLOG"/>
    <property type="match status" value="1"/>
</dbReference>